<organism evidence="3 4">
    <name type="scientific">Steinernema glaseri</name>
    <dbReference type="NCBI Taxonomy" id="37863"/>
    <lineage>
        <taxon>Eukaryota</taxon>
        <taxon>Metazoa</taxon>
        <taxon>Ecdysozoa</taxon>
        <taxon>Nematoda</taxon>
        <taxon>Chromadorea</taxon>
        <taxon>Rhabditida</taxon>
        <taxon>Tylenchina</taxon>
        <taxon>Panagrolaimomorpha</taxon>
        <taxon>Strongyloidoidea</taxon>
        <taxon>Steinernematidae</taxon>
        <taxon>Steinernema</taxon>
    </lineage>
</organism>
<evidence type="ECO:0000256" key="2">
    <source>
        <dbReference type="SAM" id="SignalP"/>
    </source>
</evidence>
<feature type="signal peptide" evidence="2">
    <location>
        <begin position="1"/>
        <end position="18"/>
    </location>
</feature>
<feature type="compositionally biased region" description="Basic and acidic residues" evidence="1">
    <location>
        <begin position="73"/>
        <end position="92"/>
    </location>
</feature>
<dbReference type="Gene3D" id="2.110.10.10">
    <property type="entry name" value="Hemopexin-like domain"/>
    <property type="match status" value="1"/>
</dbReference>
<keyword evidence="2" id="KW-0732">Signal</keyword>
<sequence>MWVTKVALLAICLVALDSTPVENAANGHQMQPGSSHLFHRQKHVEKPSPSQHPSDKPSGKHPRRIPLTIPKLTKQEKWRLIRESGQDPESRRRGFRGRTRTRKMRRDLTDKPWKREFPKLSKSGKEIAAGPVMALPPSDCPFRFDAIIKAPNGRTYVFSRERVYQIWRDDNLHQRASFLIPDMFPDGPRTVTAALTNARRGVIILVEHNKVYRYRWNKKKERFYLARNSPQTLSDKITIQPRMGFQWTDGNMIFMDQDKFFTYDAYWNIPTFNGTASDYFPNFPRDMVGIVHNGGDSLLLFTTGSNLMVYDTKKYDVVQEYPLRTHEYVGCLYRRKA</sequence>
<keyword evidence="3" id="KW-1185">Reference proteome</keyword>
<dbReference type="WBParaSite" id="L893_g9926.t1">
    <property type="protein sequence ID" value="L893_g9926.t1"/>
    <property type="gene ID" value="L893_g9926"/>
</dbReference>
<dbReference type="AlphaFoldDB" id="A0A1I8AWJ5"/>
<accession>A0A1I8AWJ5</accession>
<dbReference type="InterPro" id="IPR036375">
    <property type="entry name" value="Hemopexin-like_dom_sf"/>
</dbReference>
<name>A0A1I8AWJ5_9BILA</name>
<dbReference type="Proteomes" id="UP000095287">
    <property type="component" value="Unplaced"/>
</dbReference>
<evidence type="ECO:0000313" key="3">
    <source>
        <dbReference type="Proteomes" id="UP000095287"/>
    </source>
</evidence>
<evidence type="ECO:0000256" key="1">
    <source>
        <dbReference type="SAM" id="MobiDB-lite"/>
    </source>
</evidence>
<protein>
    <submittedName>
        <fullName evidence="4">Yellow-related salivary protein</fullName>
    </submittedName>
</protein>
<feature type="chain" id="PRO_5009315227" evidence="2">
    <location>
        <begin position="19"/>
        <end position="337"/>
    </location>
</feature>
<dbReference type="SUPFAM" id="SSF50923">
    <property type="entry name" value="Hemopexin-like domain"/>
    <property type="match status" value="1"/>
</dbReference>
<proteinExistence type="predicted"/>
<reference evidence="4" key="1">
    <citation type="submission" date="2016-11" db="UniProtKB">
        <authorList>
            <consortium name="WormBaseParasite"/>
        </authorList>
    </citation>
    <scope>IDENTIFICATION</scope>
</reference>
<feature type="compositionally biased region" description="Basic residues" evidence="1">
    <location>
        <begin position="93"/>
        <end position="105"/>
    </location>
</feature>
<evidence type="ECO:0000313" key="4">
    <source>
        <dbReference type="WBParaSite" id="L893_g9926.t1"/>
    </source>
</evidence>
<feature type="region of interest" description="Disordered" evidence="1">
    <location>
        <begin position="25"/>
        <end position="108"/>
    </location>
</feature>